<evidence type="ECO:0000256" key="13">
    <source>
        <dbReference type="ARBA" id="ARBA00022968"/>
    </source>
</evidence>
<dbReference type="GO" id="GO:0031418">
    <property type="term" value="F:L-ascorbic acid binding"/>
    <property type="evidence" value="ECO:0007669"/>
    <property type="project" value="UniProtKB-KW"/>
</dbReference>
<evidence type="ECO:0000256" key="23">
    <source>
        <dbReference type="ARBA" id="ARBA00047952"/>
    </source>
</evidence>
<dbReference type="InterPro" id="IPR028460">
    <property type="entry name" value="Tbh/DBH"/>
</dbReference>
<dbReference type="GO" id="GO:0005615">
    <property type="term" value="C:extracellular space"/>
    <property type="evidence" value="ECO:0007669"/>
    <property type="project" value="TreeGrafter"/>
</dbReference>
<proteinExistence type="inferred from homology"/>
<evidence type="ECO:0000256" key="5">
    <source>
        <dbReference type="ARBA" id="ARBA00010676"/>
    </source>
</evidence>
<dbReference type="GO" id="GO:0006589">
    <property type="term" value="P:octopamine biosynthetic process"/>
    <property type="evidence" value="ECO:0007669"/>
    <property type="project" value="TreeGrafter"/>
</dbReference>
<dbReference type="InterPro" id="IPR020611">
    <property type="entry name" value="Cu2_ascorb_mOase_CS-1"/>
</dbReference>
<dbReference type="InterPro" id="IPR014783">
    <property type="entry name" value="Cu2_ascorb_mOase_CS-2"/>
</dbReference>
<dbReference type="Pfam" id="PF03351">
    <property type="entry name" value="DOMON"/>
    <property type="match status" value="1"/>
</dbReference>
<evidence type="ECO:0000256" key="8">
    <source>
        <dbReference type="ARBA" id="ARBA00020179"/>
    </source>
</evidence>
<keyword evidence="18 24" id="KW-0472">Membrane</keyword>
<comment type="subcellular location">
    <subcellularLocation>
        <location evidence="3">Cytoplasmic vesicle</location>
        <location evidence="3">Secretory vesicle</location>
        <location evidence="3">Chromaffin granule lumen</location>
    </subcellularLocation>
    <subcellularLocation>
        <location evidence="2">Cytoplasmic vesicle</location>
        <location evidence="2">Secretory vesicle</location>
        <location evidence="2">Chromaffin granule membrane</location>
        <topology evidence="2">Single-pass type II membrane protein</topology>
    </subcellularLocation>
</comment>
<comment type="subunit">
    <text evidence="6">Homotetramer; composed of two disulfide-linked dimers.</text>
</comment>
<dbReference type="Proteomes" id="UP000289886">
    <property type="component" value="Unassembled WGS sequence"/>
</dbReference>
<evidence type="ECO:0000256" key="1">
    <source>
        <dbReference type="ARBA" id="ARBA00001973"/>
    </source>
</evidence>
<comment type="pathway">
    <text evidence="4">Catecholamine biosynthesis; (R)-noradrenaline biosynthesis; (R)-noradrenaline from dopamine: step 1/1.</text>
</comment>
<name>A0A444V3H4_ACIRT</name>
<keyword evidence="12" id="KW-0847">Vitamin C</keyword>
<dbReference type="InterPro" id="IPR000945">
    <property type="entry name" value="DBH-like"/>
</dbReference>
<dbReference type="Gene3D" id="2.60.120.230">
    <property type="match status" value="1"/>
</dbReference>
<sequence>MQTGGERSCLQNYRLRELLSIYFTMMAVVVVMLLASFQGASPRGDPFPFRVPLDPLGTLELSWNVSYPQQEVCFQLLVKELHFGIVFGMSDRGELENADLAILWSDGHKSYFGDAWSDAQGHIRLDSKQDYQLLEAHRDPEGFYLTFKRPFSTCDPNDYLIEDGTVHLIYGVLDKPVTSLLALNLSLVNRGLQRVQLLKPNISNPELPPDVQTLEVLAPNVSVPGQETTYWCYITELPENMPKNHIVMYESVITPGNEALVHHMEVFQCAPQFDSIPHYSGPCDSKMKPQRLNYCRHVLAAWALGAKAFYYPEEAGLAIGGPDSSKYLRLEVHYHNPLQLKGRFDSSGIRLFYTPTLRKYDGGIMELGLVYTPVMAIPPHEDHFELTGYCIEKCTATALPPGGIHIFASQLHTHLTGTAVRTMLLRDGREVETVNVDNHFSTHFQEIRMLKKMVTVLPGDVLLTSCTYNTQDREKATVGGFGILEEMCVNYIHYYPRTELELCKSAVDYGYLQKYFAFMNRFHDDEICSCPQAAVPEQFAAVSWDPFSKDVLRALYSTSPISMHCNQSSATRFPFFLSSPLKGVLHICDNIYSLTVEFHDDEICSCPQAAVPEQFAAVSWDPFSKDVLRALYSTSPISMHCNQSSATRFPVSARAELGGLIISSKACAIRHR</sequence>
<keyword evidence="16" id="KW-0186">Copper</keyword>
<evidence type="ECO:0000256" key="4">
    <source>
        <dbReference type="ARBA" id="ARBA00005223"/>
    </source>
</evidence>
<dbReference type="InterPro" id="IPR045266">
    <property type="entry name" value="DOH_DOMON"/>
</dbReference>
<dbReference type="PRINTS" id="PR00767">
    <property type="entry name" value="DBMONOXGNASE"/>
</dbReference>
<keyword evidence="19" id="KW-1015">Disulfide bond</keyword>
<dbReference type="Gene3D" id="2.60.120.310">
    <property type="entry name" value="Copper type II, ascorbate-dependent monooxygenase, N-terminal domain"/>
    <property type="match status" value="1"/>
</dbReference>
<dbReference type="InterPro" id="IPR036939">
    <property type="entry name" value="Cu2_ascorb_mOase_N_sf"/>
</dbReference>
<evidence type="ECO:0000259" key="25">
    <source>
        <dbReference type="PROSITE" id="PS50836"/>
    </source>
</evidence>
<comment type="cofactor">
    <cofactor evidence="1">
        <name>Cu(2+)</name>
        <dbReference type="ChEBI" id="CHEBI:29036"/>
    </cofactor>
</comment>
<dbReference type="PANTHER" id="PTHR10157:SF29">
    <property type="entry name" value="DOPAMINE BETA-HYDROXYLASE"/>
    <property type="match status" value="1"/>
</dbReference>
<evidence type="ECO:0000256" key="21">
    <source>
        <dbReference type="ARBA" id="ARBA00023329"/>
    </source>
</evidence>
<keyword evidence="14 24" id="KW-1133">Transmembrane helix</keyword>
<dbReference type="PROSITE" id="PS50836">
    <property type="entry name" value="DOMON"/>
    <property type="match status" value="1"/>
</dbReference>
<evidence type="ECO:0000256" key="22">
    <source>
        <dbReference type="ARBA" id="ARBA00037327"/>
    </source>
</evidence>
<evidence type="ECO:0000256" key="11">
    <source>
        <dbReference type="ARBA" id="ARBA00022723"/>
    </source>
</evidence>
<dbReference type="InterPro" id="IPR024548">
    <property type="entry name" value="Cu2_monoox_C"/>
</dbReference>
<evidence type="ECO:0000256" key="10">
    <source>
        <dbReference type="ARBA" id="ARBA00022692"/>
    </source>
</evidence>
<dbReference type="InterPro" id="IPR000323">
    <property type="entry name" value="Cu2_ascorb_mOase_N"/>
</dbReference>
<keyword evidence="9" id="KW-0127">Catecholamine biosynthesis</keyword>
<dbReference type="GO" id="GO:0042584">
    <property type="term" value="C:chromaffin granule membrane"/>
    <property type="evidence" value="ECO:0007669"/>
    <property type="project" value="UniProtKB-SubCell"/>
</dbReference>
<keyword evidence="27" id="KW-1185">Reference proteome</keyword>
<dbReference type="GO" id="GO:0004500">
    <property type="term" value="F:dopamine beta-monooxygenase activity"/>
    <property type="evidence" value="ECO:0007669"/>
    <property type="project" value="UniProtKB-EC"/>
</dbReference>
<dbReference type="InterPro" id="IPR005018">
    <property type="entry name" value="DOMON_domain"/>
</dbReference>
<keyword evidence="10 24" id="KW-0812">Transmembrane</keyword>
<comment type="function">
    <text evidence="22">Catalyzes the hydroxylation of dopamine to noradrenaline (also known as norepinephrine), and is thus vital for regulation of these neurotransmitters.</text>
</comment>
<organism evidence="26 27">
    <name type="scientific">Acipenser ruthenus</name>
    <name type="common">Sterlet sturgeon</name>
    <dbReference type="NCBI Taxonomy" id="7906"/>
    <lineage>
        <taxon>Eukaryota</taxon>
        <taxon>Metazoa</taxon>
        <taxon>Chordata</taxon>
        <taxon>Craniata</taxon>
        <taxon>Vertebrata</taxon>
        <taxon>Euteleostomi</taxon>
        <taxon>Actinopterygii</taxon>
        <taxon>Chondrostei</taxon>
        <taxon>Acipenseriformes</taxon>
        <taxon>Acipenseridae</taxon>
        <taxon>Acipenser</taxon>
    </lineage>
</organism>
<comment type="caution">
    <text evidence="26">The sequence shown here is derived from an EMBL/GenBank/DDBJ whole genome shotgun (WGS) entry which is preliminary data.</text>
</comment>
<dbReference type="AlphaFoldDB" id="A0A444V3H4"/>
<keyword evidence="13" id="KW-0735">Signal-anchor</keyword>
<dbReference type="SMART" id="SM00664">
    <property type="entry name" value="DoH"/>
    <property type="match status" value="1"/>
</dbReference>
<dbReference type="EMBL" id="SCEB01002795">
    <property type="protein sequence ID" value="RXM94974.1"/>
    <property type="molecule type" value="Genomic_DNA"/>
</dbReference>
<accession>A0A444V3H4</accession>
<evidence type="ECO:0000313" key="27">
    <source>
        <dbReference type="Proteomes" id="UP000289886"/>
    </source>
</evidence>
<dbReference type="GO" id="GO:0034466">
    <property type="term" value="C:chromaffin granule lumen"/>
    <property type="evidence" value="ECO:0007669"/>
    <property type="project" value="UniProtKB-SubCell"/>
</dbReference>
<dbReference type="GO" id="GO:0005507">
    <property type="term" value="F:copper ion binding"/>
    <property type="evidence" value="ECO:0007669"/>
    <property type="project" value="InterPro"/>
</dbReference>
<comment type="catalytic activity">
    <reaction evidence="23">
        <text>dopamine + 2 L-ascorbate + O2 = (R)-noradrenaline + 2 monodehydro-L-ascorbate radical + H2O</text>
        <dbReference type="Rhea" id="RHEA:19117"/>
        <dbReference type="ChEBI" id="CHEBI:15377"/>
        <dbReference type="ChEBI" id="CHEBI:15379"/>
        <dbReference type="ChEBI" id="CHEBI:38290"/>
        <dbReference type="ChEBI" id="CHEBI:59513"/>
        <dbReference type="ChEBI" id="CHEBI:59905"/>
        <dbReference type="ChEBI" id="CHEBI:72587"/>
        <dbReference type="EC" id="1.14.17.1"/>
    </reaction>
    <physiologicalReaction direction="left-to-right" evidence="23">
        <dbReference type="Rhea" id="RHEA:19118"/>
    </physiologicalReaction>
</comment>
<evidence type="ECO:0000256" key="14">
    <source>
        <dbReference type="ARBA" id="ARBA00022989"/>
    </source>
</evidence>
<evidence type="ECO:0000256" key="9">
    <source>
        <dbReference type="ARBA" id="ARBA00022584"/>
    </source>
</evidence>
<keyword evidence="17" id="KW-0503">Monooxygenase</keyword>
<keyword evidence="15" id="KW-0560">Oxidoreductase</keyword>
<evidence type="ECO:0000256" key="24">
    <source>
        <dbReference type="SAM" id="Phobius"/>
    </source>
</evidence>
<dbReference type="GO" id="GO:0042420">
    <property type="term" value="P:dopamine catabolic process"/>
    <property type="evidence" value="ECO:0007669"/>
    <property type="project" value="TreeGrafter"/>
</dbReference>
<dbReference type="Pfam" id="PF01082">
    <property type="entry name" value="Cu2_monooxygen"/>
    <property type="match status" value="1"/>
</dbReference>
<protein>
    <recommendedName>
        <fullName evidence="8">Dopamine beta-hydroxylase</fullName>
        <ecNumber evidence="7">1.14.17.1</ecNumber>
    </recommendedName>
</protein>
<evidence type="ECO:0000256" key="18">
    <source>
        <dbReference type="ARBA" id="ARBA00023136"/>
    </source>
</evidence>
<evidence type="ECO:0000256" key="19">
    <source>
        <dbReference type="ARBA" id="ARBA00023157"/>
    </source>
</evidence>
<feature type="domain" description="DOMON" evidence="25">
    <location>
        <begin position="57"/>
        <end position="173"/>
    </location>
</feature>
<dbReference type="FunFam" id="2.60.120.230:FF:000001">
    <property type="entry name" value="Monooxygenase, DBH-like 1"/>
    <property type="match status" value="1"/>
</dbReference>
<dbReference type="Pfam" id="PF03712">
    <property type="entry name" value="Cu2_monoox_C"/>
    <property type="match status" value="1"/>
</dbReference>
<gene>
    <name evidence="26" type="ORF">EOD39_17396</name>
</gene>
<keyword evidence="21" id="KW-0968">Cytoplasmic vesicle</keyword>
<dbReference type="InterPro" id="IPR014784">
    <property type="entry name" value="Cu2_ascorb_mOase-like_C"/>
</dbReference>
<keyword evidence="20" id="KW-0325">Glycoprotein</keyword>
<evidence type="ECO:0000256" key="3">
    <source>
        <dbReference type="ARBA" id="ARBA00004553"/>
    </source>
</evidence>
<comment type="similarity">
    <text evidence="5">Belongs to the copper type II ascorbate-dependent monooxygenase family.</text>
</comment>
<dbReference type="GO" id="GO:0042421">
    <property type="term" value="P:norepinephrine biosynthetic process"/>
    <property type="evidence" value="ECO:0007669"/>
    <property type="project" value="UniProtKB-UniPathway"/>
</dbReference>
<evidence type="ECO:0000256" key="7">
    <source>
        <dbReference type="ARBA" id="ARBA00012686"/>
    </source>
</evidence>
<evidence type="ECO:0000256" key="6">
    <source>
        <dbReference type="ARBA" id="ARBA00011406"/>
    </source>
</evidence>
<dbReference type="PROSITE" id="PS00084">
    <property type="entry name" value="CU2_MONOOXYGENASE_1"/>
    <property type="match status" value="1"/>
</dbReference>
<evidence type="ECO:0000256" key="15">
    <source>
        <dbReference type="ARBA" id="ARBA00023002"/>
    </source>
</evidence>
<feature type="transmembrane region" description="Helical" evidence="24">
    <location>
        <begin position="21"/>
        <end position="40"/>
    </location>
</feature>
<dbReference type="CDD" id="cd09631">
    <property type="entry name" value="DOMON_DOH"/>
    <property type="match status" value="1"/>
</dbReference>
<evidence type="ECO:0000313" key="26">
    <source>
        <dbReference type="EMBL" id="RXM94974.1"/>
    </source>
</evidence>
<evidence type="ECO:0000256" key="2">
    <source>
        <dbReference type="ARBA" id="ARBA00004351"/>
    </source>
</evidence>
<dbReference type="UniPathway" id="UPA00748">
    <property type="reaction ID" value="UER00735"/>
</dbReference>
<dbReference type="FunFam" id="2.60.120.310:FF:000003">
    <property type="entry name" value="Dopamine beta-hydroxylase"/>
    <property type="match status" value="1"/>
</dbReference>
<evidence type="ECO:0000256" key="12">
    <source>
        <dbReference type="ARBA" id="ARBA00022896"/>
    </source>
</evidence>
<evidence type="ECO:0000256" key="20">
    <source>
        <dbReference type="ARBA" id="ARBA00023180"/>
    </source>
</evidence>
<dbReference type="SUPFAM" id="SSF49742">
    <property type="entry name" value="PHM/PNGase F"/>
    <property type="match status" value="2"/>
</dbReference>
<evidence type="ECO:0000256" key="17">
    <source>
        <dbReference type="ARBA" id="ARBA00023033"/>
    </source>
</evidence>
<dbReference type="EC" id="1.14.17.1" evidence="7"/>
<reference evidence="26 27" key="1">
    <citation type="submission" date="2019-01" db="EMBL/GenBank/DDBJ databases">
        <title>Draft Genome and Complete Hox-Cluster Characterization of the Sterlet Sturgeon (Acipenser ruthenus).</title>
        <authorList>
            <person name="Wei Q."/>
        </authorList>
    </citation>
    <scope>NUCLEOTIDE SEQUENCE [LARGE SCALE GENOMIC DNA]</scope>
    <source>
        <strain evidence="26">WHYD16114868_AA</strain>
        <tissue evidence="26">Blood</tissue>
    </source>
</reference>
<dbReference type="PROSITE" id="PS00085">
    <property type="entry name" value="CU2_MONOOXYGENASE_2"/>
    <property type="match status" value="1"/>
</dbReference>
<evidence type="ECO:0000256" key="16">
    <source>
        <dbReference type="ARBA" id="ARBA00023008"/>
    </source>
</evidence>
<dbReference type="InterPro" id="IPR008977">
    <property type="entry name" value="PHM/PNGase_F_dom_sf"/>
</dbReference>
<keyword evidence="11" id="KW-0479">Metal-binding</keyword>
<dbReference type="PANTHER" id="PTHR10157">
    <property type="entry name" value="DOPAMINE BETA HYDROXYLASE RELATED"/>
    <property type="match status" value="1"/>
</dbReference>